<dbReference type="EMBL" id="CP019454">
    <property type="protein sequence ID" value="AUW95276.1"/>
    <property type="molecule type" value="Genomic_DNA"/>
</dbReference>
<organism evidence="2 3">
    <name type="scientific">Sulfobacillus thermotolerans</name>
    <dbReference type="NCBI Taxonomy" id="338644"/>
    <lineage>
        <taxon>Bacteria</taxon>
        <taxon>Bacillati</taxon>
        <taxon>Bacillota</taxon>
        <taxon>Clostridia</taxon>
        <taxon>Eubacteriales</taxon>
        <taxon>Clostridiales Family XVII. Incertae Sedis</taxon>
        <taxon>Sulfobacillus</taxon>
    </lineage>
</organism>
<gene>
    <name evidence="2" type="ORF">BXT84_16015</name>
</gene>
<accession>A0ABN5H3J2</accession>
<evidence type="ECO:0000313" key="3">
    <source>
        <dbReference type="Proteomes" id="UP000325292"/>
    </source>
</evidence>
<name>A0ABN5H3J2_9FIRM</name>
<reference evidence="2 3" key="1">
    <citation type="journal article" date="2019" name="Sci. Rep.">
        <title>Sulfobacillus thermotolerans: new insights into resistance and metabolic capacities of acidophilic chemolithotrophs.</title>
        <authorList>
            <person name="Panyushkina A.E."/>
            <person name="Babenko V.V."/>
            <person name="Nikitina A.S."/>
            <person name="Selezneva O.V."/>
            <person name="Tsaplina I.A."/>
            <person name="Letarova M.A."/>
            <person name="Kostryukova E.S."/>
            <person name="Letarov A.V."/>
        </authorList>
    </citation>
    <scope>NUCLEOTIDE SEQUENCE [LARGE SCALE GENOMIC DNA]</scope>
    <source>
        <strain evidence="2 3">Kr1</strain>
    </source>
</reference>
<feature type="chain" id="PRO_5046885272" evidence="1">
    <location>
        <begin position="23"/>
        <end position="349"/>
    </location>
</feature>
<keyword evidence="1" id="KW-0732">Signal</keyword>
<proteinExistence type="predicted"/>
<keyword evidence="3" id="KW-1185">Reference proteome</keyword>
<sequence length="349" mass="36549">MQTPWRASAAILGVLALSTAIQAPLADATTPVAATTVPVALYATTPQVRTGQSVTLMAATPSPLTTGESLSIVNLTTGQTINTVTSGSSVSTTILHHQPQTDQYAAILTRQTHPIAVTWVVRAIGNNAGYENAAGQSVTLTAPAQGTPQQAFTVIANPTGFHHPVYQFWWAMQGGQWHSSGAFSNQNTETITPPRAGFLSVLVYARSQSAPTGESADQEAIYEAKSDTAVVDVGNASATQTTTPTSSNNWVGMEMPNQVAVGDNITLTATASSGIIDPLYQFWFQAPGQAWQSSGVYTASNTFTIPATSPGIWHVVVYAKPLTAPDNATAAERQALEVESPVSSITVHP</sequence>
<protein>
    <submittedName>
        <fullName evidence="2">Uncharacterized protein</fullName>
    </submittedName>
</protein>
<evidence type="ECO:0000313" key="2">
    <source>
        <dbReference type="EMBL" id="AUW95276.1"/>
    </source>
</evidence>
<evidence type="ECO:0000256" key="1">
    <source>
        <dbReference type="SAM" id="SignalP"/>
    </source>
</evidence>
<feature type="signal peptide" evidence="1">
    <location>
        <begin position="1"/>
        <end position="22"/>
    </location>
</feature>
<dbReference type="Proteomes" id="UP000325292">
    <property type="component" value="Chromosome"/>
</dbReference>